<sequence>MKIMVMCGSATKYSNTRGLIRWIEKALHEKGVEVLKFDAGQHLLPIYNGDDEQNELPEVKRLRVQAEQADGFFICTPEYHSGMSGALKNALDFLGSRHFRQKPATLSAVAGGGKGGINALNNLRTVVRGVYGLTLPGQFVADPDHFDGKNELVSYEAKERLSLIVDELVALTQRLANGKA</sequence>
<dbReference type="Pfam" id="PF03358">
    <property type="entry name" value="FMN_red"/>
    <property type="match status" value="1"/>
</dbReference>
<gene>
    <name evidence="3" type="ORF">EDM56_05300</name>
</gene>
<dbReference type="SUPFAM" id="SSF52218">
    <property type="entry name" value="Flavoproteins"/>
    <property type="match status" value="1"/>
</dbReference>
<dbReference type="Gene3D" id="3.40.50.360">
    <property type="match status" value="1"/>
</dbReference>
<evidence type="ECO:0000256" key="1">
    <source>
        <dbReference type="ARBA" id="ARBA00009428"/>
    </source>
</evidence>
<dbReference type="AlphaFoldDB" id="A0A3M8DTE2"/>
<dbReference type="GO" id="GO:0010181">
    <property type="term" value="F:FMN binding"/>
    <property type="evidence" value="ECO:0007669"/>
    <property type="project" value="TreeGrafter"/>
</dbReference>
<proteinExistence type="inferred from homology"/>
<protein>
    <submittedName>
        <fullName evidence="3">NAD(P)H-dependent oxidoreductase</fullName>
    </submittedName>
</protein>
<accession>A0A3M8DTE2</accession>
<dbReference type="InterPro" id="IPR005025">
    <property type="entry name" value="FMN_Rdtase-like_dom"/>
</dbReference>
<dbReference type="EMBL" id="RHHQ01000005">
    <property type="protein sequence ID" value="RNB91453.1"/>
    <property type="molecule type" value="Genomic_DNA"/>
</dbReference>
<evidence type="ECO:0000259" key="2">
    <source>
        <dbReference type="Pfam" id="PF03358"/>
    </source>
</evidence>
<dbReference type="PANTHER" id="PTHR30543:SF21">
    <property type="entry name" value="NAD(P)H-DEPENDENT FMN REDUCTASE LOT6"/>
    <property type="match status" value="1"/>
</dbReference>
<dbReference type="PANTHER" id="PTHR30543">
    <property type="entry name" value="CHROMATE REDUCTASE"/>
    <property type="match status" value="1"/>
</dbReference>
<feature type="domain" description="NADPH-dependent FMN reductase-like" evidence="2">
    <location>
        <begin position="1"/>
        <end position="142"/>
    </location>
</feature>
<dbReference type="InterPro" id="IPR050712">
    <property type="entry name" value="NAD(P)H-dep_reductase"/>
</dbReference>
<dbReference type="InterPro" id="IPR029039">
    <property type="entry name" value="Flavoprotein-like_sf"/>
</dbReference>
<comment type="caution">
    <text evidence="3">The sequence shown here is derived from an EMBL/GenBank/DDBJ whole genome shotgun (WGS) entry which is preliminary data.</text>
</comment>
<keyword evidence="4" id="KW-1185">Reference proteome</keyword>
<name>A0A3M8DTE2_9BACL</name>
<evidence type="ECO:0000313" key="3">
    <source>
        <dbReference type="EMBL" id="RNB91453.1"/>
    </source>
</evidence>
<dbReference type="Proteomes" id="UP000271031">
    <property type="component" value="Unassembled WGS sequence"/>
</dbReference>
<organism evidence="3 4">
    <name type="scientific">Brevibacillus fluminis</name>
    <dbReference type="NCBI Taxonomy" id="511487"/>
    <lineage>
        <taxon>Bacteria</taxon>
        <taxon>Bacillati</taxon>
        <taxon>Bacillota</taxon>
        <taxon>Bacilli</taxon>
        <taxon>Bacillales</taxon>
        <taxon>Paenibacillaceae</taxon>
        <taxon>Brevibacillus</taxon>
    </lineage>
</organism>
<comment type="similarity">
    <text evidence="1">Belongs to the azoreductase type 2 family.</text>
</comment>
<dbReference type="OrthoDB" id="9790975at2"/>
<dbReference type="GO" id="GO:0005829">
    <property type="term" value="C:cytosol"/>
    <property type="evidence" value="ECO:0007669"/>
    <property type="project" value="TreeGrafter"/>
</dbReference>
<dbReference type="GO" id="GO:0016491">
    <property type="term" value="F:oxidoreductase activity"/>
    <property type="evidence" value="ECO:0007669"/>
    <property type="project" value="InterPro"/>
</dbReference>
<dbReference type="RefSeq" id="WP_122916845.1">
    <property type="nucleotide sequence ID" value="NZ_RHHQ01000005.1"/>
</dbReference>
<reference evidence="3 4" key="1">
    <citation type="submission" date="2018-10" db="EMBL/GenBank/DDBJ databases">
        <title>Phylogenomics of Brevibacillus.</title>
        <authorList>
            <person name="Dunlap C."/>
        </authorList>
    </citation>
    <scope>NUCLEOTIDE SEQUENCE [LARGE SCALE GENOMIC DNA]</scope>
    <source>
        <strain evidence="3 4">JCM 15716</strain>
    </source>
</reference>
<evidence type="ECO:0000313" key="4">
    <source>
        <dbReference type="Proteomes" id="UP000271031"/>
    </source>
</evidence>